<comment type="caution">
    <text evidence="4">The sequence shown here is derived from an EMBL/GenBank/DDBJ whole genome shotgun (WGS) entry which is preliminary data.</text>
</comment>
<dbReference type="Pfam" id="PF00583">
    <property type="entry name" value="Acetyltransf_1"/>
    <property type="match status" value="1"/>
</dbReference>
<gene>
    <name evidence="4" type="ORF">BD809_10828</name>
</gene>
<accession>A0A5S5BZ37</accession>
<keyword evidence="2" id="KW-0012">Acyltransferase</keyword>
<evidence type="ECO:0000313" key="4">
    <source>
        <dbReference type="EMBL" id="TYP71618.1"/>
    </source>
</evidence>
<evidence type="ECO:0000256" key="2">
    <source>
        <dbReference type="ARBA" id="ARBA00023315"/>
    </source>
</evidence>
<dbReference type="PANTHER" id="PTHR43800">
    <property type="entry name" value="PEPTIDYL-LYSINE N-ACETYLTRANSFERASE YJAB"/>
    <property type="match status" value="1"/>
</dbReference>
<dbReference type="InterPro" id="IPR016181">
    <property type="entry name" value="Acyl_CoA_acyltransferase"/>
</dbReference>
<dbReference type="Proteomes" id="UP000324376">
    <property type="component" value="Unassembled WGS sequence"/>
</dbReference>
<proteinExistence type="predicted"/>
<dbReference type="RefSeq" id="WP_148783220.1">
    <property type="nucleotide sequence ID" value="NZ_VNHU01000008.1"/>
</dbReference>
<name>A0A5S5BZ37_9FLAO</name>
<dbReference type="OrthoDB" id="9797456at2"/>
<dbReference type="SUPFAM" id="SSF55729">
    <property type="entry name" value="Acyl-CoA N-acyltransferases (Nat)"/>
    <property type="match status" value="1"/>
</dbReference>
<keyword evidence="1 4" id="KW-0808">Transferase</keyword>
<dbReference type="AlphaFoldDB" id="A0A5S5BZ37"/>
<dbReference type="GO" id="GO:0016747">
    <property type="term" value="F:acyltransferase activity, transferring groups other than amino-acyl groups"/>
    <property type="evidence" value="ECO:0007669"/>
    <property type="project" value="InterPro"/>
</dbReference>
<dbReference type="InterPro" id="IPR000182">
    <property type="entry name" value="GNAT_dom"/>
</dbReference>
<dbReference type="CDD" id="cd04301">
    <property type="entry name" value="NAT_SF"/>
    <property type="match status" value="1"/>
</dbReference>
<feature type="domain" description="N-acetyltransferase" evidence="3">
    <location>
        <begin position="1"/>
        <end position="147"/>
    </location>
</feature>
<protein>
    <submittedName>
        <fullName evidence="4">Acetyltransferase (GNAT) family protein</fullName>
    </submittedName>
</protein>
<evidence type="ECO:0000313" key="5">
    <source>
        <dbReference type="Proteomes" id="UP000324376"/>
    </source>
</evidence>
<dbReference type="Gene3D" id="3.40.630.30">
    <property type="match status" value="1"/>
</dbReference>
<dbReference type="PANTHER" id="PTHR43800:SF1">
    <property type="entry name" value="PEPTIDYL-LYSINE N-ACETYLTRANSFERASE YJAB"/>
    <property type="match status" value="1"/>
</dbReference>
<evidence type="ECO:0000256" key="1">
    <source>
        <dbReference type="ARBA" id="ARBA00022679"/>
    </source>
</evidence>
<sequence length="155" mass="17822">MIKRIDVTQHTLAEEIYRVFQVSYRIEADILKAENFPPLQRTVLDLQESTTAFYGFYKDGQMAAVIEVIEEKNNTHIQSLVVDPDYFRQGIGKRLMDFVMEQNTNAIYTVETGVDNGPACSLYKSLGFIEVQQWDTSFGVRKIRFKKGSNKKTPV</sequence>
<dbReference type="EMBL" id="VNHU01000008">
    <property type="protein sequence ID" value="TYP71618.1"/>
    <property type="molecule type" value="Genomic_DNA"/>
</dbReference>
<reference evidence="4 5" key="1">
    <citation type="submission" date="2019-07" db="EMBL/GenBank/DDBJ databases">
        <title>Genomic Encyclopedia of Archaeal and Bacterial Type Strains, Phase II (KMG-II): from individual species to whole genera.</title>
        <authorList>
            <person name="Goeker M."/>
        </authorList>
    </citation>
    <scope>NUCLEOTIDE SEQUENCE [LARGE SCALE GENOMIC DNA]</scope>
    <source>
        <strain evidence="4 5">DSM 17527</strain>
    </source>
</reference>
<dbReference type="PROSITE" id="PS51186">
    <property type="entry name" value="GNAT"/>
    <property type="match status" value="1"/>
</dbReference>
<organism evidence="4 5">
    <name type="scientific">Aquimarina intermedia</name>
    <dbReference type="NCBI Taxonomy" id="350814"/>
    <lineage>
        <taxon>Bacteria</taxon>
        <taxon>Pseudomonadati</taxon>
        <taxon>Bacteroidota</taxon>
        <taxon>Flavobacteriia</taxon>
        <taxon>Flavobacteriales</taxon>
        <taxon>Flavobacteriaceae</taxon>
        <taxon>Aquimarina</taxon>
    </lineage>
</organism>
<keyword evidence="5" id="KW-1185">Reference proteome</keyword>
<evidence type="ECO:0000259" key="3">
    <source>
        <dbReference type="PROSITE" id="PS51186"/>
    </source>
</evidence>